<dbReference type="Proteomes" id="UP000076532">
    <property type="component" value="Unassembled WGS sequence"/>
</dbReference>
<evidence type="ECO:0000313" key="5">
    <source>
        <dbReference type="EMBL" id="KZP19329.1"/>
    </source>
</evidence>
<proteinExistence type="predicted"/>
<feature type="compositionally biased region" description="Basic and acidic residues" evidence="3">
    <location>
        <begin position="81"/>
        <end position="92"/>
    </location>
</feature>
<feature type="compositionally biased region" description="Basic and acidic residues" evidence="3">
    <location>
        <begin position="23"/>
        <end position="32"/>
    </location>
</feature>
<gene>
    <name evidence="5" type="ORF">FIBSPDRAFT_955631</name>
</gene>
<dbReference type="EMBL" id="KV417565">
    <property type="protein sequence ID" value="KZP19329.1"/>
    <property type="molecule type" value="Genomic_DNA"/>
</dbReference>
<dbReference type="GO" id="GO:0006397">
    <property type="term" value="P:mRNA processing"/>
    <property type="evidence" value="ECO:0007669"/>
    <property type="project" value="UniProtKB-KW"/>
</dbReference>
<dbReference type="InterPro" id="IPR001878">
    <property type="entry name" value="Znf_CCHC"/>
</dbReference>
<keyword evidence="2" id="KW-0479">Metal-binding</keyword>
<protein>
    <recommendedName>
        <fullName evidence="4">CCHC-type domain-containing protein</fullName>
    </recommendedName>
</protein>
<feature type="region of interest" description="Disordered" evidence="3">
    <location>
        <begin position="1"/>
        <end position="92"/>
    </location>
</feature>
<evidence type="ECO:0000256" key="2">
    <source>
        <dbReference type="PROSITE-ProRule" id="PRU00047"/>
    </source>
</evidence>
<keyword evidence="6" id="KW-1185">Reference proteome</keyword>
<organism evidence="5 6">
    <name type="scientific">Athelia psychrophila</name>
    <dbReference type="NCBI Taxonomy" id="1759441"/>
    <lineage>
        <taxon>Eukaryota</taxon>
        <taxon>Fungi</taxon>
        <taxon>Dikarya</taxon>
        <taxon>Basidiomycota</taxon>
        <taxon>Agaricomycotina</taxon>
        <taxon>Agaricomycetes</taxon>
        <taxon>Agaricomycetidae</taxon>
        <taxon>Atheliales</taxon>
        <taxon>Atheliaceae</taxon>
        <taxon>Athelia</taxon>
    </lineage>
</organism>
<accession>A0A166HWY9</accession>
<feature type="region of interest" description="Disordered" evidence="3">
    <location>
        <begin position="257"/>
        <end position="305"/>
    </location>
</feature>
<feature type="compositionally biased region" description="Acidic residues" evidence="3">
    <location>
        <begin position="271"/>
        <end position="286"/>
    </location>
</feature>
<dbReference type="InterPro" id="IPR036875">
    <property type="entry name" value="Znf_CCHC_sf"/>
</dbReference>
<feature type="compositionally biased region" description="Basic and acidic residues" evidence="3">
    <location>
        <begin position="1"/>
        <end position="15"/>
    </location>
</feature>
<sequence>MEIARDAERKPKEVPRATQSAPRNHDSRRLERPSGSAPGGSGRSQTRPSRGGGPNSGHSRPLHVPRGTDNSNQRQAYLPKQDSKNDQDRKKRLRDEGKCFLCESAQHLARDCPQSTQKKPPAGLHAMGLGMMSPAEIRLAALDEAERDALWEIVLTTIAQSLPFPWDELEESAGGVFATTRFNIVEYGGFDLYLIQDRHDGQEHTLYKSQLTDPNFDLITHLIQWKTEFYEGLAEYWNKNIPSTAAATETKLILSEGGLDTDSDVPPLLDTDSDSDWSDSDTESDISDVPSLEDSFKEDVPWALD</sequence>
<dbReference type="SUPFAM" id="SSF57756">
    <property type="entry name" value="Retrovirus zinc finger-like domains"/>
    <property type="match status" value="1"/>
</dbReference>
<reference evidence="5 6" key="1">
    <citation type="journal article" date="2016" name="Mol. Biol. Evol.">
        <title>Comparative Genomics of Early-Diverging Mushroom-Forming Fungi Provides Insights into the Origins of Lignocellulose Decay Capabilities.</title>
        <authorList>
            <person name="Nagy L.G."/>
            <person name="Riley R."/>
            <person name="Tritt A."/>
            <person name="Adam C."/>
            <person name="Daum C."/>
            <person name="Floudas D."/>
            <person name="Sun H."/>
            <person name="Yadav J.S."/>
            <person name="Pangilinan J."/>
            <person name="Larsson K.H."/>
            <person name="Matsuura K."/>
            <person name="Barry K."/>
            <person name="Labutti K."/>
            <person name="Kuo R."/>
            <person name="Ohm R.A."/>
            <person name="Bhattacharya S.S."/>
            <person name="Shirouzu T."/>
            <person name="Yoshinaga Y."/>
            <person name="Martin F.M."/>
            <person name="Grigoriev I.V."/>
            <person name="Hibbett D.S."/>
        </authorList>
    </citation>
    <scope>NUCLEOTIDE SEQUENCE [LARGE SCALE GENOMIC DNA]</scope>
    <source>
        <strain evidence="5 6">CBS 109695</strain>
    </source>
</reference>
<evidence type="ECO:0000313" key="6">
    <source>
        <dbReference type="Proteomes" id="UP000076532"/>
    </source>
</evidence>
<dbReference type="AlphaFoldDB" id="A0A166HWY9"/>
<dbReference type="GO" id="GO:0008270">
    <property type="term" value="F:zinc ion binding"/>
    <property type="evidence" value="ECO:0007669"/>
    <property type="project" value="UniProtKB-KW"/>
</dbReference>
<keyword evidence="2" id="KW-0863">Zinc-finger</keyword>
<dbReference type="OrthoDB" id="2693297at2759"/>
<feature type="non-terminal residue" evidence="5">
    <location>
        <position position="305"/>
    </location>
</feature>
<dbReference type="STRING" id="436010.A0A166HWY9"/>
<keyword evidence="1" id="KW-0507">mRNA processing</keyword>
<dbReference type="GO" id="GO:0003676">
    <property type="term" value="F:nucleic acid binding"/>
    <property type="evidence" value="ECO:0007669"/>
    <property type="project" value="InterPro"/>
</dbReference>
<keyword evidence="2" id="KW-0862">Zinc</keyword>
<name>A0A166HWY9_9AGAM</name>
<evidence type="ECO:0000256" key="3">
    <source>
        <dbReference type="SAM" id="MobiDB-lite"/>
    </source>
</evidence>
<evidence type="ECO:0000259" key="4">
    <source>
        <dbReference type="PROSITE" id="PS50158"/>
    </source>
</evidence>
<feature type="compositionally biased region" description="Basic and acidic residues" evidence="3">
    <location>
        <begin position="294"/>
        <end position="305"/>
    </location>
</feature>
<dbReference type="Gene3D" id="4.10.60.10">
    <property type="entry name" value="Zinc finger, CCHC-type"/>
    <property type="match status" value="1"/>
</dbReference>
<dbReference type="PROSITE" id="PS50158">
    <property type="entry name" value="ZF_CCHC"/>
    <property type="match status" value="1"/>
</dbReference>
<evidence type="ECO:0000256" key="1">
    <source>
        <dbReference type="ARBA" id="ARBA00022664"/>
    </source>
</evidence>
<feature type="domain" description="CCHC-type" evidence="4">
    <location>
        <begin position="98"/>
        <end position="114"/>
    </location>
</feature>
<dbReference type="SMART" id="SM00343">
    <property type="entry name" value="ZnF_C2HC"/>
    <property type="match status" value="1"/>
</dbReference>